<dbReference type="Proteomes" id="UP000247586">
    <property type="component" value="Chromosome"/>
</dbReference>
<feature type="transmembrane region" description="Helical" evidence="1">
    <location>
        <begin position="126"/>
        <end position="144"/>
    </location>
</feature>
<name>A0A2U9IRD9_9CREN</name>
<evidence type="ECO:0000313" key="2">
    <source>
        <dbReference type="EMBL" id="AWR98543.1"/>
    </source>
</evidence>
<keyword evidence="1" id="KW-0812">Transmembrane</keyword>
<keyword evidence="1" id="KW-1133">Transmembrane helix</keyword>
<reference evidence="2" key="1">
    <citation type="submission" date="2018-05" db="EMBL/GenBank/DDBJ databases">
        <title>Complete Genome Sequences of Extremely Thermoacidophilic, Metal-Mobilizing Type-Strain Members of the Archaeal Family Sulfolobaceae: Acidianus brierleyi DSM-1651T, Acidianus sulfidivorans DSM-18786T, Metallosphaera hakonensis DSM-7519T, and Metallosphaera prunae DSM-10039T.</title>
        <authorList>
            <person name="Counts J.A."/>
            <person name="Kelly R.M."/>
        </authorList>
    </citation>
    <scope>NUCLEOTIDE SEQUENCE [LARGE SCALE GENOMIC DNA]</scope>
    <source>
        <strain evidence="2">HO1-1</strain>
    </source>
</reference>
<evidence type="ECO:0000313" key="3">
    <source>
        <dbReference type="Proteomes" id="UP000247586"/>
    </source>
</evidence>
<dbReference type="AlphaFoldDB" id="A0A2U9IRD9"/>
<proteinExistence type="predicted"/>
<dbReference type="RefSeq" id="WP_110368736.1">
    <property type="nucleotide sequence ID" value="NZ_CP029287.2"/>
</dbReference>
<dbReference type="KEGG" id="mhk:DFR87_01185"/>
<dbReference type="GeneID" id="36833913"/>
<dbReference type="EMBL" id="CP029287">
    <property type="protein sequence ID" value="AWR98543.1"/>
    <property type="molecule type" value="Genomic_DNA"/>
</dbReference>
<dbReference type="OrthoDB" id="37207at2157"/>
<feature type="transmembrane region" description="Helical" evidence="1">
    <location>
        <begin position="94"/>
        <end position="114"/>
    </location>
</feature>
<gene>
    <name evidence="2" type="ORF">DFR87_01185</name>
</gene>
<dbReference type="STRING" id="1293036.GCA_001315825_02371"/>
<sequence>MNGRYLFQGNVISLIASLVILYGLVLLEENGISYALSTPFLLIMAVVWVMAIPSFVSYSKSQLERPWLMTYLALAAILITLVGLILAFQHNFLGIEVILLGYTLEPFAGISIYLTANKVSKLFSSLFFWGAVIFTFGLPLYLFSLGIVSILGDIVKMAGIVMLLVKYVETSQRTKSF</sequence>
<organism evidence="2 3">
    <name type="scientific">Metallosphaera hakonensis JCM 8857 = DSM 7519</name>
    <dbReference type="NCBI Taxonomy" id="1293036"/>
    <lineage>
        <taxon>Archaea</taxon>
        <taxon>Thermoproteota</taxon>
        <taxon>Thermoprotei</taxon>
        <taxon>Sulfolobales</taxon>
        <taxon>Sulfolobaceae</taxon>
        <taxon>Metallosphaera</taxon>
    </lineage>
</organism>
<accession>A0A2U9IRD9</accession>
<feature type="transmembrane region" description="Helical" evidence="1">
    <location>
        <begin position="32"/>
        <end position="56"/>
    </location>
</feature>
<protein>
    <submittedName>
        <fullName evidence="2">Uncharacterized protein</fullName>
    </submittedName>
</protein>
<keyword evidence="1" id="KW-0472">Membrane</keyword>
<feature type="transmembrane region" description="Helical" evidence="1">
    <location>
        <begin position="7"/>
        <end position="26"/>
    </location>
</feature>
<keyword evidence="3" id="KW-1185">Reference proteome</keyword>
<feature type="transmembrane region" description="Helical" evidence="1">
    <location>
        <begin position="68"/>
        <end position="88"/>
    </location>
</feature>
<evidence type="ECO:0000256" key="1">
    <source>
        <dbReference type="SAM" id="Phobius"/>
    </source>
</evidence>